<dbReference type="InterPro" id="IPR014017">
    <property type="entry name" value="DNA_helicase_UvrD-like_C"/>
</dbReference>
<dbReference type="EMBL" id="FP929056">
    <property type="protein sequence ID" value="CBL27889.1"/>
    <property type="molecule type" value="Genomic_DNA"/>
</dbReference>
<evidence type="ECO:0000256" key="14">
    <source>
        <dbReference type="PROSITE-ProRule" id="PRU00560"/>
    </source>
</evidence>
<comment type="catalytic activity">
    <reaction evidence="13">
        <text>ATP + H2O = ADP + phosphate + H(+)</text>
        <dbReference type="Rhea" id="RHEA:13065"/>
        <dbReference type="ChEBI" id="CHEBI:15377"/>
        <dbReference type="ChEBI" id="CHEBI:15378"/>
        <dbReference type="ChEBI" id="CHEBI:30616"/>
        <dbReference type="ChEBI" id="CHEBI:43474"/>
        <dbReference type="ChEBI" id="CHEBI:456216"/>
        <dbReference type="EC" id="5.6.2.4"/>
    </reaction>
</comment>
<dbReference type="GO" id="GO:0043138">
    <property type="term" value="F:3'-5' DNA helicase activity"/>
    <property type="evidence" value="ECO:0007669"/>
    <property type="project" value="UniProtKB-EC"/>
</dbReference>
<comment type="catalytic activity">
    <reaction evidence="11">
        <text>Couples ATP hydrolysis with the unwinding of duplex DNA by translocating in the 3'-5' direction.</text>
        <dbReference type="EC" id="5.6.2.4"/>
    </reaction>
</comment>
<dbReference type="PROSITE" id="PS51217">
    <property type="entry name" value="UVRD_HELICASE_CTER"/>
    <property type="match status" value="1"/>
</dbReference>
<feature type="domain" description="UvrD-like helicase ATP-binding" evidence="16">
    <location>
        <begin position="17"/>
        <end position="491"/>
    </location>
</feature>
<keyword evidence="2 14" id="KW-0547">Nucleotide-binding</keyword>
<keyword evidence="3" id="KW-0227">DNA damage</keyword>
<evidence type="ECO:0000256" key="11">
    <source>
        <dbReference type="ARBA" id="ARBA00034617"/>
    </source>
</evidence>
<feature type="region of interest" description="Disordered" evidence="15">
    <location>
        <begin position="1"/>
        <end position="22"/>
    </location>
</feature>
<keyword evidence="7 14" id="KW-0067">ATP-binding</keyword>
<dbReference type="SUPFAM" id="SSF52980">
    <property type="entry name" value="Restriction endonuclease-like"/>
    <property type="match status" value="1"/>
</dbReference>
<dbReference type="Pfam" id="PF00580">
    <property type="entry name" value="UvrD-helicase"/>
    <property type="match status" value="2"/>
</dbReference>
<reference evidence="18 19" key="2">
    <citation type="submission" date="2010-03" db="EMBL/GenBank/DDBJ databases">
        <authorList>
            <person name="Pajon A."/>
        </authorList>
    </citation>
    <scope>NUCLEOTIDE SEQUENCE [LARGE SCALE GENOMIC DNA]</scope>
    <source>
        <strain evidence="18 19">SGP1</strain>
    </source>
</reference>
<dbReference type="InterPro" id="IPR014016">
    <property type="entry name" value="UvrD-like_ATP-bd"/>
</dbReference>
<sequence>MDRDAASSFWDGALLPDGTPEGQRAAVTSSDGLITVGAGAGTGKTWVLSNRYARLLLTDADCLPCDILTLTYTDAAAGEMRRRIEDRVRALMDVPDAPVSQERRREVLEGFSEAWISTIHAFAARLVRESGLALDVDPRSAVVSGPQTERFWARVRDALEEAGLGELADACGSSHLRAVARELDQDPLISAAVGRWGAEALKDLAREAAELHADLGHRWEDMMRWGDEALREDDPQARAAGREVLALLRLSWRRAWATWRDVFDALAEDIRAAGAAAQASGRNVPDRLLMEFMERWEGRLSGPEAADDELRTFYLEVMDRERLKGGNSGLLKKVKEVLGTTLGAWQEAEEDEGTPALSAPSPDAPLPEPERLMRSALLRFCAAAWGLWDAERRRRGLLSFSDMILQARAAVESGKAQRTFRHILVDEFQDTDPLQFGMIETLRHEGVRSLFAVGDPKQSIYGFRHAEPSLFAEAIGRADARVTLDVSFRTRGALLTRLNDLFAHIWRDGLGTSEAMSRLEFEPLSPAGSGERGAGTTAPFSVLLAVKEGRAVLGARRRLAGALARRVARWVEEGRTVWDKGLNALRPLRYGDFAVLARTRGSHELLEDAFAAAGVPAVQDRSRDYFSRGEVTDVICLLRAAEDWEDGAAVFGWLMSPFSGVPIDEARRCLERIGGTLRTGRGVMEALKEALPDAAARLERTSLIGRRNGPAAILSPLDRDRRWLANLPEKERLRALRNVRRAVAIARSFQRGSASSLAACADWMDRALRRGVDMEEPAWHGEGVNAVLLSTVHASKGLEYPVVAIFDTAKRRRPRTLCPSRTLGAAFADLPDELSASRPSAREPLSMAWERALTRQGEREEDLRLLYVAATRAQDSLIHCGLVTFGKEGSAPAEKGGWTSIVLDWMQGRGDCGPDLTGPDVELIPSGDGAQPAGKPQRAVPTPAPVAVARPDSGTRELAVLSATSFSLMEWCPLAWRRRYRQGLDLAWEAPRGAAEEDGRGGSDLGSLAHWILARWPSAEGDAEAELERWLTDPRALRSLPTLLRDVWREEENRNALRPWLLHFVGSEAGVMVRGALPLGARREAGFRVEVGGLALSGAMDVVWREGEIWRVLDYKVTLMQNAPEELYSAQLDLYALAARKGAELAGAPCRRVEAGLVFLRERSPLRMRKVEDWEAIEGRVRAAARLGAVRDLPPREEHCPRCPWRSSCPAAR</sequence>
<dbReference type="GO" id="GO:0005524">
    <property type="term" value="F:ATP binding"/>
    <property type="evidence" value="ECO:0007669"/>
    <property type="project" value="UniProtKB-UniRule"/>
</dbReference>
<evidence type="ECO:0000256" key="10">
    <source>
        <dbReference type="ARBA" id="ARBA00023235"/>
    </source>
</evidence>
<keyword evidence="6" id="KW-0269">Exonuclease</keyword>
<keyword evidence="4 14" id="KW-0378">Hydrolase</keyword>
<dbReference type="InterPro" id="IPR027417">
    <property type="entry name" value="P-loop_NTPase"/>
</dbReference>
<evidence type="ECO:0000256" key="9">
    <source>
        <dbReference type="ARBA" id="ARBA00023204"/>
    </source>
</evidence>
<evidence type="ECO:0000256" key="7">
    <source>
        <dbReference type="ARBA" id="ARBA00022840"/>
    </source>
</evidence>
<evidence type="ECO:0000256" key="2">
    <source>
        <dbReference type="ARBA" id="ARBA00022741"/>
    </source>
</evidence>
<dbReference type="Pfam" id="PF12705">
    <property type="entry name" value="PDDEXK_1"/>
    <property type="match status" value="1"/>
</dbReference>
<dbReference type="AlphaFoldDB" id="A0AB94IVX9"/>
<evidence type="ECO:0000256" key="4">
    <source>
        <dbReference type="ARBA" id="ARBA00022801"/>
    </source>
</evidence>
<dbReference type="PROSITE" id="PS51198">
    <property type="entry name" value="UVRD_HELICASE_ATP_BIND"/>
    <property type="match status" value="1"/>
</dbReference>
<evidence type="ECO:0000256" key="1">
    <source>
        <dbReference type="ARBA" id="ARBA00022722"/>
    </source>
</evidence>
<evidence type="ECO:0000313" key="19">
    <source>
        <dbReference type="Proteomes" id="UP000008957"/>
    </source>
</evidence>
<dbReference type="KEGG" id="sbr:SY1_04440"/>
<dbReference type="GO" id="GO:0005829">
    <property type="term" value="C:cytosol"/>
    <property type="evidence" value="ECO:0007669"/>
    <property type="project" value="TreeGrafter"/>
</dbReference>
<dbReference type="GO" id="GO:0009338">
    <property type="term" value="C:exodeoxyribonuclease V complex"/>
    <property type="evidence" value="ECO:0007669"/>
    <property type="project" value="TreeGrafter"/>
</dbReference>
<evidence type="ECO:0000256" key="8">
    <source>
        <dbReference type="ARBA" id="ARBA00023125"/>
    </source>
</evidence>
<protein>
    <recommendedName>
        <fullName evidence="12">DNA 3'-5' helicase</fullName>
        <ecNumber evidence="12">5.6.2.4</ecNumber>
    </recommendedName>
</protein>
<evidence type="ECO:0000256" key="13">
    <source>
        <dbReference type="ARBA" id="ARBA00048988"/>
    </source>
</evidence>
<evidence type="ECO:0000256" key="12">
    <source>
        <dbReference type="ARBA" id="ARBA00034808"/>
    </source>
</evidence>
<dbReference type="Proteomes" id="UP000008957">
    <property type="component" value="Chromosome"/>
</dbReference>
<evidence type="ECO:0000256" key="6">
    <source>
        <dbReference type="ARBA" id="ARBA00022839"/>
    </source>
</evidence>
<keyword evidence="5 14" id="KW-0347">Helicase</keyword>
<keyword evidence="9" id="KW-0234">DNA repair</keyword>
<keyword evidence="10" id="KW-0413">Isomerase</keyword>
<proteinExistence type="predicted"/>
<dbReference type="InterPro" id="IPR000212">
    <property type="entry name" value="DNA_helicase_UvrD/REP"/>
</dbReference>
<gene>
    <name evidence="18" type="ORF">SY1_04440</name>
</gene>
<accession>A0AB94IVX9</accession>
<dbReference type="InterPro" id="IPR011335">
    <property type="entry name" value="Restrct_endonuc-II-like"/>
</dbReference>
<organism evidence="18 19">
    <name type="scientific">Fretibacterium fastidiosum</name>
    <dbReference type="NCBI Taxonomy" id="651822"/>
    <lineage>
        <taxon>Bacteria</taxon>
        <taxon>Thermotogati</taxon>
        <taxon>Synergistota</taxon>
        <taxon>Synergistia</taxon>
        <taxon>Synergistales</taxon>
        <taxon>Aminobacteriaceae</taxon>
        <taxon>Fretibacterium</taxon>
    </lineage>
</organism>
<evidence type="ECO:0000256" key="5">
    <source>
        <dbReference type="ARBA" id="ARBA00022806"/>
    </source>
</evidence>
<keyword evidence="1" id="KW-0540">Nuclease</keyword>
<evidence type="ECO:0000313" key="18">
    <source>
        <dbReference type="EMBL" id="CBL27889.1"/>
    </source>
</evidence>
<dbReference type="GO" id="GO:0004527">
    <property type="term" value="F:exonuclease activity"/>
    <property type="evidence" value="ECO:0007669"/>
    <property type="project" value="UniProtKB-KW"/>
</dbReference>
<dbReference type="InterPro" id="IPR011604">
    <property type="entry name" value="PDDEXK-like_dom_sf"/>
</dbReference>
<dbReference type="SUPFAM" id="SSF52540">
    <property type="entry name" value="P-loop containing nucleoside triphosphate hydrolases"/>
    <property type="match status" value="1"/>
</dbReference>
<feature type="binding site" evidence="14">
    <location>
        <begin position="38"/>
        <end position="45"/>
    </location>
    <ligand>
        <name>ATP</name>
        <dbReference type="ChEBI" id="CHEBI:30616"/>
    </ligand>
</feature>
<evidence type="ECO:0000259" key="16">
    <source>
        <dbReference type="PROSITE" id="PS51198"/>
    </source>
</evidence>
<dbReference type="PANTHER" id="PTHR11070:SF23">
    <property type="entry name" value="RECBCD ENZYME SUBUNIT RECB"/>
    <property type="match status" value="1"/>
</dbReference>
<dbReference type="Pfam" id="PF13361">
    <property type="entry name" value="UvrD_C"/>
    <property type="match status" value="1"/>
</dbReference>
<keyword evidence="19" id="KW-1185">Reference proteome</keyword>
<feature type="domain" description="UvrD-like helicase C-terminal" evidence="17">
    <location>
        <begin position="521"/>
        <end position="797"/>
    </location>
</feature>
<dbReference type="RefSeq" id="WP_015556036.1">
    <property type="nucleotide sequence ID" value="NC_021038.1"/>
</dbReference>
<dbReference type="GO" id="GO:0003677">
    <property type="term" value="F:DNA binding"/>
    <property type="evidence" value="ECO:0007669"/>
    <property type="project" value="UniProtKB-KW"/>
</dbReference>
<dbReference type="InterPro" id="IPR038726">
    <property type="entry name" value="PDDEXK_AddAB-type"/>
</dbReference>
<dbReference type="Gene3D" id="3.90.320.10">
    <property type="match status" value="1"/>
</dbReference>
<evidence type="ECO:0000256" key="15">
    <source>
        <dbReference type="SAM" id="MobiDB-lite"/>
    </source>
</evidence>
<name>A0AB94IVX9_9BACT</name>
<dbReference type="Gene3D" id="3.40.50.300">
    <property type="entry name" value="P-loop containing nucleotide triphosphate hydrolases"/>
    <property type="match status" value="4"/>
</dbReference>
<dbReference type="GO" id="GO:0000725">
    <property type="term" value="P:recombinational repair"/>
    <property type="evidence" value="ECO:0007669"/>
    <property type="project" value="TreeGrafter"/>
</dbReference>
<dbReference type="PANTHER" id="PTHR11070">
    <property type="entry name" value="UVRD / RECB / PCRA DNA HELICASE FAMILY MEMBER"/>
    <property type="match status" value="1"/>
</dbReference>
<evidence type="ECO:0000259" key="17">
    <source>
        <dbReference type="PROSITE" id="PS51217"/>
    </source>
</evidence>
<reference evidence="19" key="1">
    <citation type="submission" date="2010-03" db="EMBL/GenBank/DDBJ databases">
        <title>The genome sequence of Synergistetes sp. SGP1.</title>
        <authorList>
            <consortium name="metaHIT consortium -- http://www.metahit.eu/"/>
            <person name="Pajon A."/>
            <person name="Turner K."/>
            <person name="Parkhill J."/>
            <person name="Wade W."/>
            <person name="Vartoukian S."/>
        </authorList>
    </citation>
    <scope>NUCLEOTIDE SEQUENCE [LARGE SCALE GENOMIC DNA]</scope>
    <source>
        <strain evidence="19">SGP1</strain>
    </source>
</reference>
<keyword evidence="8" id="KW-0238">DNA-binding</keyword>
<dbReference type="EC" id="5.6.2.4" evidence="12"/>
<evidence type="ECO:0000256" key="3">
    <source>
        <dbReference type="ARBA" id="ARBA00022763"/>
    </source>
</evidence>